<comment type="caution">
    <text evidence="2">The sequence shown here is derived from an EMBL/GenBank/DDBJ whole genome shotgun (WGS) entry which is preliminary data.</text>
</comment>
<evidence type="ECO:0008006" key="4">
    <source>
        <dbReference type="Google" id="ProtNLM"/>
    </source>
</evidence>
<gene>
    <name evidence="2" type="ORF">G2W53_004656</name>
</gene>
<dbReference type="EMBL" id="JAAIUW010000002">
    <property type="protein sequence ID" value="KAF7842358.1"/>
    <property type="molecule type" value="Genomic_DNA"/>
</dbReference>
<protein>
    <recommendedName>
        <fullName evidence="4">Retrotransposon Copia-like N-terminal domain-containing protein</fullName>
    </recommendedName>
</protein>
<dbReference type="AlphaFoldDB" id="A0A834XDA0"/>
<feature type="region of interest" description="Disordered" evidence="1">
    <location>
        <begin position="1"/>
        <end position="20"/>
    </location>
</feature>
<evidence type="ECO:0000256" key="1">
    <source>
        <dbReference type="SAM" id="MobiDB-lite"/>
    </source>
</evidence>
<feature type="compositionally biased region" description="Polar residues" evidence="1">
    <location>
        <begin position="72"/>
        <end position="81"/>
    </location>
</feature>
<proteinExistence type="predicted"/>
<dbReference type="OrthoDB" id="1845088at2759"/>
<evidence type="ECO:0000313" key="3">
    <source>
        <dbReference type="Proteomes" id="UP000634136"/>
    </source>
</evidence>
<reference evidence="2" key="1">
    <citation type="submission" date="2020-09" db="EMBL/GenBank/DDBJ databases">
        <title>Genome-Enabled Discovery of Anthraquinone Biosynthesis in Senna tora.</title>
        <authorList>
            <person name="Kang S.-H."/>
            <person name="Pandey R.P."/>
            <person name="Lee C.-M."/>
            <person name="Sim J.-S."/>
            <person name="Jeong J.-T."/>
            <person name="Choi B.-S."/>
            <person name="Jung M."/>
            <person name="Ginzburg D."/>
            <person name="Zhao K."/>
            <person name="Won S.Y."/>
            <person name="Oh T.-J."/>
            <person name="Yu Y."/>
            <person name="Kim N.-H."/>
            <person name="Lee O.R."/>
            <person name="Lee T.-H."/>
            <person name="Bashyal P."/>
            <person name="Kim T.-S."/>
            <person name="Lee W.-H."/>
            <person name="Kawkins C."/>
            <person name="Kim C.-K."/>
            <person name="Kim J.S."/>
            <person name="Ahn B.O."/>
            <person name="Rhee S.Y."/>
            <person name="Sohng J.K."/>
        </authorList>
    </citation>
    <scope>NUCLEOTIDE SEQUENCE</scope>
    <source>
        <tissue evidence="2">Leaf</tissue>
    </source>
</reference>
<keyword evidence="3" id="KW-1185">Reference proteome</keyword>
<name>A0A834XDA0_9FABA</name>
<accession>A0A834XDA0</accession>
<evidence type="ECO:0000313" key="2">
    <source>
        <dbReference type="EMBL" id="KAF7842358.1"/>
    </source>
</evidence>
<feature type="region of interest" description="Disordered" evidence="1">
    <location>
        <begin position="67"/>
        <end position="107"/>
    </location>
</feature>
<dbReference type="Proteomes" id="UP000634136">
    <property type="component" value="Unassembled WGS sequence"/>
</dbReference>
<sequence length="148" mass="15927">MESVSSASSQSSQSSSAASSTQAQTCSLFSSSAQTASVKLDKYNYLLWESMVLPLIEGNIANVAQREDGETRNTSLNNNGSWRGGVRATRGGGRHGRGRQNNSNSGEGSIPYCHLCERAGLVAEANMAASLTEEDEKEYIKWHKKLGH</sequence>
<organism evidence="2 3">
    <name type="scientific">Senna tora</name>
    <dbReference type="NCBI Taxonomy" id="362788"/>
    <lineage>
        <taxon>Eukaryota</taxon>
        <taxon>Viridiplantae</taxon>
        <taxon>Streptophyta</taxon>
        <taxon>Embryophyta</taxon>
        <taxon>Tracheophyta</taxon>
        <taxon>Spermatophyta</taxon>
        <taxon>Magnoliopsida</taxon>
        <taxon>eudicotyledons</taxon>
        <taxon>Gunneridae</taxon>
        <taxon>Pentapetalae</taxon>
        <taxon>rosids</taxon>
        <taxon>fabids</taxon>
        <taxon>Fabales</taxon>
        <taxon>Fabaceae</taxon>
        <taxon>Caesalpinioideae</taxon>
        <taxon>Cassia clade</taxon>
        <taxon>Senna</taxon>
    </lineage>
</organism>